<accession>A0A8T0HV37</accession>
<dbReference type="InterPro" id="IPR044095">
    <property type="entry name" value="ADCK2_dom"/>
</dbReference>
<organism evidence="3 4">
    <name type="scientific">Ceratodon purpureus</name>
    <name type="common">Fire moss</name>
    <name type="synonym">Dicranum purpureum</name>
    <dbReference type="NCBI Taxonomy" id="3225"/>
    <lineage>
        <taxon>Eukaryota</taxon>
        <taxon>Viridiplantae</taxon>
        <taxon>Streptophyta</taxon>
        <taxon>Embryophyta</taxon>
        <taxon>Bryophyta</taxon>
        <taxon>Bryophytina</taxon>
        <taxon>Bryopsida</taxon>
        <taxon>Dicranidae</taxon>
        <taxon>Pseudoditrichales</taxon>
        <taxon>Ditrichaceae</taxon>
        <taxon>Ceratodon</taxon>
    </lineage>
</organism>
<sequence length="641" mass="72461">MRILPVSKLDLILRSSCPRVRGRTGCNEVIGYLKTSFATRCHRGLPVGHERGYSLVPGIRVGVSIAEVWKVFIMPGRRFMVTIAGAPNLAGSSPAQVLHHEGFISIFQIWRALRLKEFDILWRGMREFSYRKFHSGICWRPAVFVSLADKKGQVLLQSLALLVSEAWHHGHETPAAAEVLHGSWELTSQTHETSFMSVFYETVEAISLLFRLMYLVVLFTPTLFLGALIDQTGGRLRQFWLHLLLRSLESAGPAFIKWGQWASTRPDIFPADICDELSRLHMQAPRHSYAETRRIMRKAFRVPIEVLFDEFEKEPVASGSIAQIHRAVLKKPPGNGPPLVVAVKVRHPKVSDLIQQDFVIIRYLAHISTVLPGLKHLQLDKSVQHFAAFMTRQVDLTLEAAHLQRFIYNFRKSKDVSFPSPIYPLVHPTVLVETYEEGLSVAKYVNSGPLTKIHSRLAYIGSSCLLKMMLQDNFIHGDLHPGNIFVRFVNNVPKVVLLDVGMTAELNAHSRAVMLDLFKAVANKNGRDVATYTLQFSNDQTCPDPEAFKQAVDDKFKEYLSIRGTAKNTGECMTELFDQIRKHHVNMDGDVCTVMVTTLVLEGWQRKLDPDLDLFKMLGDMLMQAEYAIPFYYTISAVAAP</sequence>
<keyword evidence="1" id="KW-0472">Membrane</keyword>
<dbReference type="InterPro" id="IPR011009">
    <property type="entry name" value="Kinase-like_dom_sf"/>
</dbReference>
<dbReference type="PANTHER" id="PTHR45890">
    <property type="entry name" value="AARF DOMAIN CONTAINING KINASE 2 (PREDICTED)"/>
    <property type="match status" value="1"/>
</dbReference>
<evidence type="ECO:0000313" key="4">
    <source>
        <dbReference type="Proteomes" id="UP000822688"/>
    </source>
</evidence>
<dbReference type="PANTHER" id="PTHR45890:SF20">
    <property type="entry name" value="PROTEIN KINASE DOMAIN-CONTAINING PROTEIN"/>
    <property type="match status" value="1"/>
</dbReference>
<feature type="domain" description="ABC1 atypical kinase-like" evidence="2">
    <location>
        <begin position="280"/>
        <end position="531"/>
    </location>
</feature>
<dbReference type="Pfam" id="PF03109">
    <property type="entry name" value="ABC1"/>
    <property type="match status" value="1"/>
</dbReference>
<dbReference type="InterPro" id="IPR004147">
    <property type="entry name" value="ABC1_dom"/>
</dbReference>
<protein>
    <recommendedName>
        <fullName evidence="2">ABC1 atypical kinase-like domain-containing protein</fullName>
    </recommendedName>
</protein>
<keyword evidence="4" id="KW-1185">Reference proteome</keyword>
<dbReference type="AlphaFoldDB" id="A0A8T0HV37"/>
<dbReference type="EMBL" id="CM026426">
    <property type="protein sequence ID" value="KAG0574581.1"/>
    <property type="molecule type" value="Genomic_DNA"/>
</dbReference>
<dbReference type="SUPFAM" id="SSF56112">
    <property type="entry name" value="Protein kinase-like (PK-like)"/>
    <property type="match status" value="1"/>
</dbReference>
<evidence type="ECO:0000313" key="3">
    <source>
        <dbReference type="EMBL" id="KAG0574581.1"/>
    </source>
</evidence>
<feature type="transmembrane region" description="Helical" evidence="1">
    <location>
        <begin position="208"/>
        <end position="229"/>
    </location>
</feature>
<keyword evidence="1" id="KW-0812">Transmembrane</keyword>
<proteinExistence type="predicted"/>
<comment type="caution">
    <text evidence="3">The sequence shown here is derived from an EMBL/GenBank/DDBJ whole genome shotgun (WGS) entry which is preliminary data.</text>
</comment>
<gene>
    <name evidence="3" type="ORF">KC19_VG273600</name>
</gene>
<dbReference type="InterPro" id="IPR052402">
    <property type="entry name" value="ADCK_kinase"/>
</dbReference>
<evidence type="ECO:0000259" key="2">
    <source>
        <dbReference type="Pfam" id="PF03109"/>
    </source>
</evidence>
<name>A0A8T0HV37_CERPU</name>
<evidence type="ECO:0000256" key="1">
    <source>
        <dbReference type="SAM" id="Phobius"/>
    </source>
</evidence>
<keyword evidence="1" id="KW-1133">Transmembrane helix</keyword>
<dbReference type="Proteomes" id="UP000822688">
    <property type="component" value="Chromosome V"/>
</dbReference>
<dbReference type="CDD" id="cd13971">
    <property type="entry name" value="ADCK2-like"/>
    <property type="match status" value="1"/>
</dbReference>
<reference evidence="3" key="1">
    <citation type="submission" date="2020-06" db="EMBL/GenBank/DDBJ databases">
        <title>WGS assembly of Ceratodon purpureus strain R40.</title>
        <authorList>
            <person name="Carey S.B."/>
            <person name="Jenkins J."/>
            <person name="Shu S."/>
            <person name="Lovell J.T."/>
            <person name="Sreedasyam A."/>
            <person name="Maumus F."/>
            <person name="Tiley G.P."/>
            <person name="Fernandez-Pozo N."/>
            <person name="Barry K."/>
            <person name="Chen C."/>
            <person name="Wang M."/>
            <person name="Lipzen A."/>
            <person name="Daum C."/>
            <person name="Saski C.A."/>
            <person name="Payton A.C."/>
            <person name="Mcbreen J.C."/>
            <person name="Conrad R.E."/>
            <person name="Kollar L.M."/>
            <person name="Olsson S."/>
            <person name="Huttunen S."/>
            <person name="Landis J.B."/>
            <person name="Wickett N.J."/>
            <person name="Johnson M.G."/>
            <person name="Rensing S.A."/>
            <person name="Grimwood J."/>
            <person name="Schmutz J."/>
            <person name="Mcdaniel S.F."/>
        </authorList>
    </citation>
    <scope>NUCLEOTIDE SEQUENCE</scope>
    <source>
        <strain evidence="3">R40</strain>
    </source>
</reference>